<dbReference type="InterPro" id="IPR004358">
    <property type="entry name" value="Sig_transdc_His_kin-like_C"/>
</dbReference>
<dbReference type="InterPro" id="IPR003661">
    <property type="entry name" value="HisK_dim/P_dom"/>
</dbReference>
<dbReference type="InterPro" id="IPR005467">
    <property type="entry name" value="His_kinase_dom"/>
</dbReference>
<dbReference type="PANTHER" id="PTHR45453:SF1">
    <property type="entry name" value="PHOSPHATE REGULON SENSOR PROTEIN PHOR"/>
    <property type="match status" value="1"/>
</dbReference>
<keyword evidence="6" id="KW-0902">Two-component regulatory system</keyword>
<dbReference type="SMART" id="SM00387">
    <property type="entry name" value="HATPase_c"/>
    <property type="match status" value="1"/>
</dbReference>
<keyword evidence="3" id="KW-0597">Phosphoprotein</keyword>
<dbReference type="GO" id="GO:0004721">
    <property type="term" value="F:phosphoprotein phosphatase activity"/>
    <property type="evidence" value="ECO:0007669"/>
    <property type="project" value="TreeGrafter"/>
</dbReference>
<comment type="caution">
    <text evidence="8">The sequence shown here is derived from an EMBL/GenBank/DDBJ whole genome shotgun (WGS) entry which is preliminary data.</text>
</comment>
<dbReference type="AlphaFoldDB" id="A0A955L4P0"/>
<evidence type="ECO:0000256" key="2">
    <source>
        <dbReference type="ARBA" id="ARBA00012438"/>
    </source>
</evidence>
<evidence type="ECO:0000313" key="8">
    <source>
        <dbReference type="EMBL" id="MCA9382839.1"/>
    </source>
</evidence>
<dbReference type="SUPFAM" id="SSF47384">
    <property type="entry name" value="Homodimeric domain of signal transducing histidine kinase"/>
    <property type="match status" value="1"/>
</dbReference>
<evidence type="ECO:0000313" key="9">
    <source>
        <dbReference type="Proteomes" id="UP000783287"/>
    </source>
</evidence>
<feature type="domain" description="Histidine kinase" evidence="7">
    <location>
        <begin position="21"/>
        <end position="229"/>
    </location>
</feature>
<dbReference type="Proteomes" id="UP000783287">
    <property type="component" value="Unassembled WGS sequence"/>
</dbReference>
<dbReference type="SUPFAM" id="SSF55874">
    <property type="entry name" value="ATPase domain of HSP90 chaperone/DNA topoisomerase II/histidine kinase"/>
    <property type="match status" value="1"/>
</dbReference>
<evidence type="ECO:0000256" key="5">
    <source>
        <dbReference type="ARBA" id="ARBA00022777"/>
    </source>
</evidence>
<reference evidence="8" key="2">
    <citation type="journal article" date="2021" name="Microbiome">
        <title>Successional dynamics and alternative stable states in a saline activated sludge microbial community over 9 years.</title>
        <authorList>
            <person name="Wang Y."/>
            <person name="Ye J."/>
            <person name="Ju F."/>
            <person name="Liu L."/>
            <person name="Boyd J.A."/>
            <person name="Deng Y."/>
            <person name="Parks D.H."/>
            <person name="Jiang X."/>
            <person name="Yin X."/>
            <person name="Woodcroft B.J."/>
            <person name="Tyson G.W."/>
            <person name="Hugenholtz P."/>
            <person name="Polz M.F."/>
            <person name="Zhang T."/>
        </authorList>
    </citation>
    <scope>NUCLEOTIDE SEQUENCE</scope>
    <source>
        <strain evidence="8">HKST-UBA14</strain>
    </source>
</reference>
<dbReference type="PROSITE" id="PS50109">
    <property type="entry name" value="HIS_KIN"/>
    <property type="match status" value="1"/>
</dbReference>
<evidence type="ECO:0000259" key="7">
    <source>
        <dbReference type="PROSITE" id="PS50109"/>
    </source>
</evidence>
<keyword evidence="5 8" id="KW-0418">Kinase</keyword>
<comment type="catalytic activity">
    <reaction evidence="1">
        <text>ATP + protein L-histidine = ADP + protein N-phospho-L-histidine.</text>
        <dbReference type="EC" id="2.7.13.3"/>
    </reaction>
</comment>
<proteinExistence type="predicted"/>
<dbReference type="Gene3D" id="3.30.565.10">
    <property type="entry name" value="Histidine kinase-like ATPase, C-terminal domain"/>
    <property type="match status" value="1"/>
</dbReference>
<name>A0A955L4P0_9BACT</name>
<dbReference type="EC" id="2.7.13.3" evidence="2"/>
<dbReference type="PRINTS" id="PR00344">
    <property type="entry name" value="BCTRLSENSOR"/>
</dbReference>
<dbReference type="Pfam" id="PF02518">
    <property type="entry name" value="HATPase_c"/>
    <property type="match status" value="1"/>
</dbReference>
<protein>
    <recommendedName>
        <fullName evidence="2">histidine kinase</fullName>
        <ecNumber evidence="2">2.7.13.3</ecNumber>
    </recommendedName>
</protein>
<organism evidence="8 9">
    <name type="scientific">Candidatus Dojkabacteria bacterium</name>
    <dbReference type="NCBI Taxonomy" id="2099670"/>
    <lineage>
        <taxon>Bacteria</taxon>
        <taxon>Candidatus Dojkabacteria</taxon>
    </lineage>
</organism>
<dbReference type="InterPro" id="IPR036890">
    <property type="entry name" value="HATPase_C_sf"/>
</dbReference>
<gene>
    <name evidence="8" type="ORF">KC909_00600</name>
</gene>
<evidence type="ECO:0000256" key="1">
    <source>
        <dbReference type="ARBA" id="ARBA00000085"/>
    </source>
</evidence>
<dbReference type="InterPro" id="IPR050351">
    <property type="entry name" value="BphY/WalK/GraS-like"/>
</dbReference>
<keyword evidence="4" id="KW-0808">Transferase</keyword>
<dbReference type="GO" id="GO:0016036">
    <property type="term" value="P:cellular response to phosphate starvation"/>
    <property type="evidence" value="ECO:0007669"/>
    <property type="project" value="TreeGrafter"/>
</dbReference>
<dbReference type="Gene3D" id="1.10.287.130">
    <property type="match status" value="1"/>
</dbReference>
<evidence type="ECO:0000256" key="6">
    <source>
        <dbReference type="ARBA" id="ARBA00023012"/>
    </source>
</evidence>
<accession>A0A955L4P0</accession>
<evidence type="ECO:0000256" key="3">
    <source>
        <dbReference type="ARBA" id="ARBA00022553"/>
    </source>
</evidence>
<sequence>MNNKQQTDSSNEIYAVPELRSFLHDLANPLTIVQLNLDILKSDIYSRNKEEIDKIVRTALQGIEHANRMILSVRANTRPAEHKFEIGKELQNIFSIFADEYKNEGIILSLSTNSEKQLTGNLMDFRRAIINLIVNAADAVKQSKHPEKLIAVSTFKREKEYVIQVQDNGVGFNEKELKLLLLPGCTTKRNGDGLGLWIVAQTIHDKFSAKLTCSSTPGVGSIFSIHIPE</sequence>
<dbReference type="GO" id="GO:0000155">
    <property type="term" value="F:phosphorelay sensor kinase activity"/>
    <property type="evidence" value="ECO:0007669"/>
    <property type="project" value="InterPro"/>
</dbReference>
<evidence type="ECO:0000256" key="4">
    <source>
        <dbReference type="ARBA" id="ARBA00022679"/>
    </source>
</evidence>
<reference evidence="8" key="1">
    <citation type="submission" date="2020-04" db="EMBL/GenBank/DDBJ databases">
        <authorList>
            <person name="Zhang T."/>
        </authorList>
    </citation>
    <scope>NUCLEOTIDE SEQUENCE</scope>
    <source>
        <strain evidence="8">HKST-UBA14</strain>
    </source>
</reference>
<dbReference type="EMBL" id="JAGQLK010000007">
    <property type="protein sequence ID" value="MCA9382839.1"/>
    <property type="molecule type" value="Genomic_DNA"/>
</dbReference>
<dbReference type="GO" id="GO:0005886">
    <property type="term" value="C:plasma membrane"/>
    <property type="evidence" value="ECO:0007669"/>
    <property type="project" value="TreeGrafter"/>
</dbReference>
<dbReference type="InterPro" id="IPR036097">
    <property type="entry name" value="HisK_dim/P_sf"/>
</dbReference>
<dbReference type="InterPro" id="IPR003594">
    <property type="entry name" value="HATPase_dom"/>
</dbReference>
<dbReference type="CDD" id="cd00082">
    <property type="entry name" value="HisKA"/>
    <property type="match status" value="1"/>
</dbReference>
<dbReference type="PANTHER" id="PTHR45453">
    <property type="entry name" value="PHOSPHATE REGULON SENSOR PROTEIN PHOR"/>
    <property type="match status" value="1"/>
</dbReference>